<accession>A0A7I5E9W6</accession>
<feature type="compositionally biased region" description="Polar residues" evidence="1">
    <location>
        <begin position="19"/>
        <end position="33"/>
    </location>
</feature>
<sequence>MKKGQPNRHRRFRHRRDSSNQTHLPDSQGQWSLHTHAPRYRRRRHTSKSQGLDRSWLSKVAATVIQAKIREQQGINVRGYFKCTFAIDGRHGSGTCHVADTTSLLGLDWIAQVEPLFDRLIGSIRYSAISDSTLATIRSSLTTRLRKQSPALFAPGLGAAKTKASLKLKLDATPVFRKARPVPYAVQPRISQEIDRLGRAGGRRSEEEWINPSLRRLFYGPERRTRAALALASDSRRYLR</sequence>
<dbReference type="PANTHER" id="PTHR37984">
    <property type="entry name" value="PROTEIN CBG26694"/>
    <property type="match status" value="1"/>
</dbReference>
<dbReference type="Proteomes" id="UP000025227">
    <property type="component" value="Unplaced"/>
</dbReference>
<dbReference type="PANTHER" id="PTHR37984:SF5">
    <property type="entry name" value="PROTEIN NYNRIN-LIKE"/>
    <property type="match status" value="1"/>
</dbReference>
<keyword evidence="2" id="KW-1185">Reference proteome</keyword>
<feature type="compositionally biased region" description="Basic residues" evidence="1">
    <location>
        <begin position="36"/>
        <end position="47"/>
    </location>
</feature>
<proteinExistence type="predicted"/>
<evidence type="ECO:0000313" key="2">
    <source>
        <dbReference type="Proteomes" id="UP000025227"/>
    </source>
</evidence>
<dbReference type="OrthoDB" id="5859943at2759"/>
<feature type="compositionally biased region" description="Basic residues" evidence="1">
    <location>
        <begin position="1"/>
        <end position="16"/>
    </location>
</feature>
<evidence type="ECO:0000256" key="1">
    <source>
        <dbReference type="SAM" id="MobiDB-lite"/>
    </source>
</evidence>
<dbReference type="AlphaFoldDB" id="A0A7I5E9W6"/>
<protein>
    <submittedName>
        <fullName evidence="3">Reverse transcriptase domain-containing protein</fullName>
    </submittedName>
</protein>
<dbReference type="InterPro" id="IPR050951">
    <property type="entry name" value="Retrovirus_Pol_polyprotein"/>
</dbReference>
<reference evidence="3" key="1">
    <citation type="submission" date="2020-12" db="UniProtKB">
        <authorList>
            <consortium name="WormBaseParasite"/>
        </authorList>
    </citation>
    <scope>IDENTIFICATION</scope>
    <source>
        <strain evidence="3">MHco3</strain>
    </source>
</reference>
<feature type="region of interest" description="Disordered" evidence="1">
    <location>
        <begin position="1"/>
        <end position="48"/>
    </location>
</feature>
<organism evidence="2 3">
    <name type="scientific">Haemonchus contortus</name>
    <name type="common">Barber pole worm</name>
    <dbReference type="NCBI Taxonomy" id="6289"/>
    <lineage>
        <taxon>Eukaryota</taxon>
        <taxon>Metazoa</taxon>
        <taxon>Ecdysozoa</taxon>
        <taxon>Nematoda</taxon>
        <taxon>Chromadorea</taxon>
        <taxon>Rhabditida</taxon>
        <taxon>Rhabditina</taxon>
        <taxon>Rhabditomorpha</taxon>
        <taxon>Strongyloidea</taxon>
        <taxon>Trichostrongylidae</taxon>
        <taxon>Haemonchus</taxon>
    </lineage>
</organism>
<name>A0A7I5E9W6_HAECO</name>
<evidence type="ECO:0000313" key="3">
    <source>
        <dbReference type="WBParaSite" id="HCON_00095170-00001"/>
    </source>
</evidence>
<dbReference type="WBParaSite" id="HCON_00095170-00001">
    <property type="protein sequence ID" value="HCON_00095170-00001"/>
    <property type="gene ID" value="HCON_00095170"/>
</dbReference>